<dbReference type="InterPro" id="IPR017932">
    <property type="entry name" value="GATase_2_dom"/>
</dbReference>
<dbReference type="SUPFAM" id="SSF56235">
    <property type="entry name" value="N-terminal nucleophile aminohydrolases (Ntn hydrolases)"/>
    <property type="match status" value="1"/>
</dbReference>
<dbReference type="PIRSF" id="PIRSF001589">
    <property type="entry name" value="Asn_synthetase_glu-h"/>
    <property type="match status" value="1"/>
</dbReference>
<dbReference type="GO" id="GO:0004066">
    <property type="term" value="F:asparagine synthase (glutamine-hydrolyzing) activity"/>
    <property type="evidence" value="ECO:0007669"/>
    <property type="project" value="UniProtKB-EC"/>
</dbReference>
<dbReference type="PROSITE" id="PS51278">
    <property type="entry name" value="GATASE_TYPE_2"/>
    <property type="match status" value="1"/>
</dbReference>
<dbReference type="PANTHER" id="PTHR43284:SF1">
    <property type="entry name" value="ASPARAGINE SYNTHETASE"/>
    <property type="match status" value="1"/>
</dbReference>
<evidence type="ECO:0000313" key="13">
    <source>
        <dbReference type="Proteomes" id="UP000187735"/>
    </source>
</evidence>
<dbReference type="Pfam" id="PF13537">
    <property type="entry name" value="GATase_7"/>
    <property type="match status" value="1"/>
</dbReference>
<dbReference type="Proteomes" id="UP000187735">
    <property type="component" value="Chromosome"/>
</dbReference>
<name>A0A1P8WHM8_9PLAN</name>
<dbReference type="InterPro" id="IPR006426">
    <property type="entry name" value="Asn_synth_AEB"/>
</dbReference>
<feature type="binding site" evidence="9">
    <location>
        <position position="107"/>
    </location>
    <ligand>
        <name>L-glutamine</name>
        <dbReference type="ChEBI" id="CHEBI:58359"/>
    </ligand>
</feature>
<feature type="site" description="Important for beta-aspartyl-AMP intermediate formation" evidence="10">
    <location>
        <position position="371"/>
    </location>
</feature>
<dbReference type="GO" id="GO:0005829">
    <property type="term" value="C:cytosol"/>
    <property type="evidence" value="ECO:0007669"/>
    <property type="project" value="TreeGrafter"/>
</dbReference>
<dbReference type="KEGG" id="fmr:Fuma_03155"/>
<evidence type="ECO:0000256" key="7">
    <source>
        <dbReference type="ARBA" id="ARBA00048741"/>
    </source>
</evidence>
<dbReference type="GO" id="GO:0005524">
    <property type="term" value="F:ATP binding"/>
    <property type="evidence" value="ECO:0007669"/>
    <property type="project" value="UniProtKB-KW"/>
</dbReference>
<evidence type="ECO:0000259" key="11">
    <source>
        <dbReference type="PROSITE" id="PS51278"/>
    </source>
</evidence>
<dbReference type="Pfam" id="PF00733">
    <property type="entry name" value="Asn_synthase"/>
    <property type="match status" value="1"/>
</dbReference>
<dbReference type="InterPro" id="IPR014729">
    <property type="entry name" value="Rossmann-like_a/b/a_fold"/>
</dbReference>
<comment type="catalytic activity">
    <reaction evidence="7">
        <text>L-aspartate + L-glutamine + ATP + H2O = L-asparagine + L-glutamate + AMP + diphosphate + H(+)</text>
        <dbReference type="Rhea" id="RHEA:12228"/>
        <dbReference type="ChEBI" id="CHEBI:15377"/>
        <dbReference type="ChEBI" id="CHEBI:15378"/>
        <dbReference type="ChEBI" id="CHEBI:29985"/>
        <dbReference type="ChEBI" id="CHEBI:29991"/>
        <dbReference type="ChEBI" id="CHEBI:30616"/>
        <dbReference type="ChEBI" id="CHEBI:33019"/>
        <dbReference type="ChEBI" id="CHEBI:58048"/>
        <dbReference type="ChEBI" id="CHEBI:58359"/>
        <dbReference type="ChEBI" id="CHEBI:456215"/>
        <dbReference type="EC" id="6.3.5.4"/>
    </reaction>
</comment>
<sequence length="646" mass="73766">MCGIAGAVWWEPSKRIDRDVLQRMTDAIQHRGPDAEGHWQAEPNDSHECGVALGHRRLSIIDVAGSAQPLGNHDGSIQIVFNGEIYNYRELRQDLIAAGHLFRTEGDTEVIVHLYERHGLNFVDHLRGMFALAIWDSREQQLVVARDRLGQKPFFYRMDDGRFSFASELKALLQIPGIPRQLNRRSVLSYLMLQYVPAPHSILEGFQRLPPASLGVVKNGEFTIKRFWTPPYDQPQSSKNTINDWREELRHEMTEAVRLRLRSDVPLGAFLSGGIDSTVITGLMQQQLDQPVQTFSIGFPVAAYDERHYARQASEMLGTDHHEAVVNPDALSILPQLIWHYDEPFSDSSAIPTIYLSRMTREHVTVALTGDAGDELFCGYDRYRAVRMAHKMDLTPRAIRKLAASAAAYLPTSVRQKSFLRRLKRLLETMGQNEEERYLNWISIFSRSRLQQLVSPELHSLTANHDPAACLFDAYKMFPNRDLVTRTTAVDVETYLPNDLLTKVDIASMHVGLECRSPMLDHKVVELAARMPLAVKQSVRQGKLVLTETFRDLIPPDIQTRKKMGFGVPIDHWMRNELKPLLYDVLLSKKCEERGLLNPAAVRQLVEEHTSSKFDHAYRLWNLLCLELWHRTYLDDVPPLTAPTSL</sequence>
<feature type="binding site" evidence="9">
    <location>
        <position position="297"/>
    </location>
    <ligand>
        <name>ATP</name>
        <dbReference type="ChEBI" id="CHEBI:30616"/>
    </ligand>
</feature>
<dbReference type="CDD" id="cd01991">
    <property type="entry name" value="Asn_synthase_B_C"/>
    <property type="match status" value="1"/>
</dbReference>
<dbReference type="EC" id="6.3.5.4" evidence="3"/>
<dbReference type="AlphaFoldDB" id="A0A1P8WHM8"/>
<evidence type="ECO:0000256" key="4">
    <source>
        <dbReference type="ARBA" id="ARBA00022741"/>
    </source>
</evidence>
<dbReference type="OrthoDB" id="9763290at2"/>
<accession>A0A1P8WHM8</accession>
<protein>
    <recommendedName>
        <fullName evidence="3">asparagine synthase (glutamine-hydrolyzing)</fullName>
        <ecNumber evidence="3">6.3.5.4</ecNumber>
    </recommendedName>
</protein>
<dbReference type="CDD" id="cd00712">
    <property type="entry name" value="AsnB"/>
    <property type="match status" value="1"/>
</dbReference>
<keyword evidence="13" id="KW-1185">Reference proteome</keyword>
<dbReference type="InterPro" id="IPR051786">
    <property type="entry name" value="ASN_synthetase/amidase"/>
</dbReference>
<evidence type="ECO:0000256" key="10">
    <source>
        <dbReference type="PIRSR" id="PIRSR001589-3"/>
    </source>
</evidence>
<gene>
    <name evidence="12" type="primary">asnB_1</name>
    <name evidence="12" type="ORF">Fuma_03155</name>
</gene>
<dbReference type="STRING" id="1891926.Fuma_03155"/>
<dbReference type="SUPFAM" id="SSF52402">
    <property type="entry name" value="Adenine nucleotide alpha hydrolases-like"/>
    <property type="match status" value="1"/>
</dbReference>
<keyword evidence="12" id="KW-0436">Ligase</keyword>
<dbReference type="RefSeq" id="WP_077024989.1">
    <property type="nucleotide sequence ID" value="NZ_CP017641.1"/>
</dbReference>
<evidence type="ECO:0000256" key="3">
    <source>
        <dbReference type="ARBA" id="ARBA00012737"/>
    </source>
</evidence>
<feature type="domain" description="Glutamine amidotransferase type-2" evidence="11">
    <location>
        <begin position="2"/>
        <end position="220"/>
    </location>
</feature>
<evidence type="ECO:0000256" key="6">
    <source>
        <dbReference type="ARBA" id="ARBA00022962"/>
    </source>
</evidence>
<evidence type="ECO:0000256" key="1">
    <source>
        <dbReference type="ARBA" id="ARBA00005187"/>
    </source>
</evidence>
<reference evidence="12 13" key="1">
    <citation type="journal article" date="2016" name="Front. Microbiol.">
        <title>Fuerstia marisgermanicae gen. nov., sp. nov., an Unusual Member of the Phylum Planctomycetes from the German Wadden Sea.</title>
        <authorList>
            <person name="Kohn T."/>
            <person name="Heuer A."/>
            <person name="Jogler M."/>
            <person name="Vollmers J."/>
            <person name="Boedeker C."/>
            <person name="Bunk B."/>
            <person name="Rast P."/>
            <person name="Borchert D."/>
            <person name="Glockner I."/>
            <person name="Freese H.M."/>
            <person name="Klenk H.P."/>
            <person name="Overmann J."/>
            <person name="Kaster A.K."/>
            <person name="Rohde M."/>
            <person name="Wiegand S."/>
            <person name="Jogler C."/>
        </authorList>
    </citation>
    <scope>NUCLEOTIDE SEQUENCE [LARGE SCALE GENOMIC DNA]</scope>
    <source>
        <strain evidence="12 13">NH11</strain>
    </source>
</reference>
<dbReference type="InterPro" id="IPR033738">
    <property type="entry name" value="AsnB_N"/>
</dbReference>
<dbReference type="NCBIfam" id="TIGR01536">
    <property type="entry name" value="asn_synth_AEB"/>
    <property type="match status" value="1"/>
</dbReference>
<evidence type="ECO:0000256" key="5">
    <source>
        <dbReference type="ARBA" id="ARBA00022840"/>
    </source>
</evidence>
<evidence type="ECO:0000256" key="2">
    <source>
        <dbReference type="ARBA" id="ARBA00005752"/>
    </source>
</evidence>
<feature type="active site" description="For GATase activity" evidence="8">
    <location>
        <position position="2"/>
    </location>
</feature>
<comment type="similarity">
    <text evidence="2">Belongs to the asparagine synthetase family.</text>
</comment>
<dbReference type="InterPro" id="IPR029055">
    <property type="entry name" value="Ntn_hydrolases_N"/>
</dbReference>
<proteinExistence type="inferred from homology"/>
<keyword evidence="4 9" id="KW-0547">Nucleotide-binding</keyword>
<dbReference type="PANTHER" id="PTHR43284">
    <property type="entry name" value="ASPARAGINE SYNTHETASE (GLUTAMINE-HYDROLYZING)"/>
    <property type="match status" value="1"/>
</dbReference>
<dbReference type="InterPro" id="IPR001962">
    <property type="entry name" value="Asn_synthase"/>
</dbReference>
<keyword evidence="5 9" id="KW-0067">ATP-binding</keyword>
<dbReference type="GO" id="GO:0006529">
    <property type="term" value="P:asparagine biosynthetic process"/>
    <property type="evidence" value="ECO:0007669"/>
    <property type="project" value="UniProtKB-KW"/>
</dbReference>
<dbReference type="Gene3D" id="3.60.20.10">
    <property type="entry name" value="Glutamine Phosphoribosylpyrophosphate, subunit 1, domain 1"/>
    <property type="match status" value="1"/>
</dbReference>
<evidence type="ECO:0000256" key="8">
    <source>
        <dbReference type="PIRSR" id="PIRSR001589-1"/>
    </source>
</evidence>
<comment type="pathway">
    <text evidence="1">Amino-acid biosynthesis; L-asparagine biosynthesis; L-asparagine from L-aspartate (L-Gln route): step 1/1.</text>
</comment>
<organism evidence="12 13">
    <name type="scientific">Fuerstiella marisgermanici</name>
    <dbReference type="NCBI Taxonomy" id="1891926"/>
    <lineage>
        <taxon>Bacteria</taxon>
        <taxon>Pseudomonadati</taxon>
        <taxon>Planctomycetota</taxon>
        <taxon>Planctomycetia</taxon>
        <taxon>Planctomycetales</taxon>
        <taxon>Planctomycetaceae</taxon>
        <taxon>Fuerstiella</taxon>
    </lineage>
</organism>
<keyword evidence="8" id="KW-0028">Amino-acid biosynthesis</keyword>
<keyword evidence="6 8" id="KW-0315">Glutamine amidotransferase</keyword>
<dbReference type="EMBL" id="CP017641">
    <property type="protein sequence ID" value="APZ93537.1"/>
    <property type="molecule type" value="Genomic_DNA"/>
</dbReference>
<dbReference type="Gene3D" id="3.40.50.620">
    <property type="entry name" value="HUPs"/>
    <property type="match status" value="2"/>
</dbReference>
<evidence type="ECO:0000313" key="12">
    <source>
        <dbReference type="EMBL" id="APZ93537.1"/>
    </source>
</evidence>
<evidence type="ECO:0000256" key="9">
    <source>
        <dbReference type="PIRSR" id="PIRSR001589-2"/>
    </source>
</evidence>
<keyword evidence="8" id="KW-0061">Asparagine biosynthesis</keyword>